<evidence type="ECO:0000313" key="3">
    <source>
        <dbReference type="Proteomes" id="UP001177003"/>
    </source>
</evidence>
<dbReference type="AlphaFoldDB" id="A0AA35VXM5"/>
<feature type="region of interest" description="Disordered" evidence="1">
    <location>
        <begin position="21"/>
        <end position="113"/>
    </location>
</feature>
<accession>A0AA35VXM5</accession>
<organism evidence="2 3">
    <name type="scientific">Lactuca saligna</name>
    <name type="common">Willowleaf lettuce</name>
    <dbReference type="NCBI Taxonomy" id="75948"/>
    <lineage>
        <taxon>Eukaryota</taxon>
        <taxon>Viridiplantae</taxon>
        <taxon>Streptophyta</taxon>
        <taxon>Embryophyta</taxon>
        <taxon>Tracheophyta</taxon>
        <taxon>Spermatophyta</taxon>
        <taxon>Magnoliopsida</taxon>
        <taxon>eudicotyledons</taxon>
        <taxon>Gunneridae</taxon>
        <taxon>Pentapetalae</taxon>
        <taxon>asterids</taxon>
        <taxon>campanulids</taxon>
        <taxon>Asterales</taxon>
        <taxon>Asteraceae</taxon>
        <taxon>Cichorioideae</taxon>
        <taxon>Cichorieae</taxon>
        <taxon>Lactucinae</taxon>
        <taxon>Lactuca</taxon>
    </lineage>
</organism>
<proteinExistence type="predicted"/>
<reference evidence="2" key="1">
    <citation type="submission" date="2023-04" db="EMBL/GenBank/DDBJ databases">
        <authorList>
            <person name="Vijverberg K."/>
            <person name="Xiong W."/>
            <person name="Schranz E."/>
        </authorList>
    </citation>
    <scope>NUCLEOTIDE SEQUENCE</scope>
</reference>
<evidence type="ECO:0000256" key="1">
    <source>
        <dbReference type="SAM" id="MobiDB-lite"/>
    </source>
</evidence>
<evidence type="ECO:0000313" key="2">
    <source>
        <dbReference type="EMBL" id="CAI9272107.1"/>
    </source>
</evidence>
<protein>
    <submittedName>
        <fullName evidence="2">Uncharacterized protein</fullName>
    </submittedName>
</protein>
<keyword evidence="3" id="KW-1185">Reference proteome</keyword>
<gene>
    <name evidence="2" type="ORF">LSALG_LOCUS12350</name>
</gene>
<dbReference type="Proteomes" id="UP001177003">
    <property type="component" value="Chromosome 2"/>
</dbReference>
<sequence>MVPINDNDVGLEDMEFRFPEVNEVKESSMESSKPNSSEDSRSPEVMMSPVDIVMNEEDWRNGSDIHGDRQDSSMGMDVHGKSQQEVESSNNNENNNDVAYTELPSYNVEKNNV</sequence>
<dbReference type="EMBL" id="OX465078">
    <property type="protein sequence ID" value="CAI9272107.1"/>
    <property type="molecule type" value="Genomic_DNA"/>
</dbReference>
<name>A0AA35VXM5_LACSI</name>
<feature type="compositionally biased region" description="Low complexity" evidence="1">
    <location>
        <begin position="87"/>
        <end position="96"/>
    </location>
</feature>
<feature type="compositionally biased region" description="Basic and acidic residues" evidence="1">
    <location>
        <begin position="57"/>
        <end position="71"/>
    </location>
</feature>